<dbReference type="Pfam" id="PF02517">
    <property type="entry name" value="Rce1-like"/>
    <property type="match status" value="1"/>
</dbReference>
<reference evidence="4" key="1">
    <citation type="submission" date="2020-12" db="EMBL/GenBank/DDBJ databases">
        <authorList>
            <person name="Iha C."/>
        </authorList>
    </citation>
    <scope>NUCLEOTIDE SEQUENCE</scope>
</reference>
<dbReference type="GO" id="GO:0004175">
    <property type="term" value="F:endopeptidase activity"/>
    <property type="evidence" value="ECO:0007669"/>
    <property type="project" value="UniProtKB-ARBA"/>
</dbReference>
<name>A0A8S1IMF8_9CHLO</name>
<feature type="domain" description="CAAX prenyl protease 2/Lysostaphin resistance protein A-like" evidence="3">
    <location>
        <begin position="242"/>
        <end position="329"/>
    </location>
</feature>
<evidence type="ECO:0000313" key="5">
    <source>
        <dbReference type="Proteomes" id="UP000708148"/>
    </source>
</evidence>
<feature type="compositionally biased region" description="Basic and acidic residues" evidence="1">
    <location>
        <begin position="40"/>
        <end position="55"/>
    </location>
</feature>
<feature type="transmembrane region" description="Helical" evidence="2">
    <location>
        <begin position="293"/>
        <end position="310"/>
    </location>
</feature>
<dbReference type="GO" id="GO:0080120">
    <property type="term" value="P:CAAX-box protein maturation"/>
    <property type="evidence" value="ECO:0007669"/>
    <property type="project" value="UniProtKB-ARBA"/>
</dbReference>
<organism evidence="4 5">
    <name type="scientific">Ostreobium quekettii</name>
    <dbReference type="NCBI Taxonomy" id="121088"/>
    <lineage>
        <taxon>Eukaryota</taxon>
        <taxon>Viridiplantae</taxon>
        <taxon>Chlorophyta</taxon>
        <taxon>core chlorophytes</taxon>
        <taxon>Ulvophyceae</taxon>
        <taxon>TCBD clade</taxon>
        <taxon>Bryopsidales</taxon>
        <taxon>Ostreobineae</taxon>
        <taxon>Ostreobiaceae</taxon>
        <taxon>Ostreobium</taxon>
    </lineage>
</organism>
<feature type="transmembrane region" description="Helical" evidence="2">
    <location>
        <begin position="198"/>
        <end position="218"/>
    </location>
</feature>
<dbReference type="EMBL" id="CAJHUC010000426">
    <property type="protein sequence ID" value="CAD7696029.1"/>
    <property type="molecule type" value="Genomic_DNA"/>
</dbReference>
<evidence type="ECO:0000259" key="3">
    <source>
        <dbReference type="Pfam" id="PF02517"/>
    </source>
</evidence>
<evidence type="ECO:0000313" key="4">
    <source>
        <dbReference type="EMBL" id="CAD7696029.1"/>
    </source>
</evidence>
<gene>
    <name evidence="4" type="ORF">OSTQU699_LOCUS1390</name>
</gene>
<dbReference type="OrthoDB" id="2017864at2759"/>
<keyword evidence="2" id="KW-0472">Membrane</keyword>
<dbReference type="PANTHER" id="PTHR43592">
    <property type="entry name" value="CAAX AMINO TERMINAL PROTEASE"/>
    <property type="match status" value="1"/>
</dbReference>
<dbReference type="PANTHER" id="PTHR43592:SF7">
    <property type="entry name" value="CAAX AMINO TERMINAL PROTEASE FAMILY PROTEIN"/>
    <property type="match status" value="1"/>
</dbReference>
<evidence type="ECO:0000256" key="1">
    <source>
        <dbReference type="SAM" id="MobiDB-lite"/>
    </source>
</evidence>
<accession>A0A8S1IMF8</accession>
<keyword evidence="2" id="KW-0812">Transmembrane</keyword>
<sequence length="342" mass="36200">MSTTGRSRGALDGGCACRAARPSRVKAPGLVVCMGKKSKLREQRSRERESLREGGEAEGDAPLAAEEVAPEVECEPTSGEEDVRRSADGTPVGWSVLPFLSQGANKGTPNEEDKTDDSGDSVPYIDLLSPTADPDEDAEGKGAEVTKDQILSACASTSAAVFAMSFLIRSLTANKPSFLGDDPELVQSLLSLQPQWDLTHILVAVGAAGLVTGARVALLRVWSDFAVATNRSNKQVLSPLGTWEVLLVSCLPGISEELLFRGSLIPALTADWRGALASGVAFGVLHNSGGRNWSFAAWASAVGFLYGMAFLATQDIYVPIAAHSLANLLSAVLWMEQNERNV</sequence>
<comment type="caution">
    <text evidence="4">The sequence shown here is derived from an EMBL/GenBank/DDBJ whole genome shotgun (WGS) entry which is preliminary data.</text>
</comment>
<feature type="transmembrane region" description="Helical" evidence="2">
    <location>
        <begin position="150"/>
        <end position="168"/>
    </location>
</feature>
<dbReference type="AlphaFoldDB" id="A0A8S1IMF8"/>
<proteinExistence type="predicted"/>
<keyword evidence="2" id="KW-1133">Transmembrane helix</keyword>
<feature type="region of interest" description="Disordered" evidence="1">
    <location>
        <begin position="36"/>
        <end position="144"/>
    </location>
</feature>
<feature type="compositionally biased region" description="Acidic residues" evidence="1">
    <location>
        <begin position="68"/>
        <end position="80"/>
    </location>
</feature>
<keyword evidence="5" id="KW-1185">Reference proteome</keyword>
<evidence type="ECO:0000256" key="2">
    <source>
        <dbReference type="SAM" id="Phobius"/>
    </source>
</evidence>
<dbReference type="Proteomes" id="UP000708148">
    <property type="component" value="Unassembled WGS sequence"/>
</dbReference>
<dbReference type="InterPro" id="IPR003675">
    <property type="entry name" value="Rce1/LyrA-like_dom"/>
</dbReference>
<protein>
    <recommendedName>
        <fullName evidence="3">CAAX prenyl protease 2/Lysostaphin resistance protein A-like domain-containing protein</fullName>
    </recommendedName>
</protein>
<feature type="transmembrane region" description="Helical" evidence="2">
    <location>
        <begin position="316"/>
        <end position="335"/>
    </location>
</feature>